<dbReference type="GO" id="GO:0005829">
    <property type="term" value="C:cytosol"/>
    <property type="evidence" value="ECO:0007669"/>
    <property type="project" value="TreeGrafter"/>
</dbReference>
<reference evidence="14" key="1">
    <citation type="submission" date="2021-06" db="EMBL/GenBank/DDBJ databases">
        <title>Comparative genomics, transcriptomics and evolutionary studies reveal genomic signatures of adaptation to plant cell wall in hemibiotrophic fungi.</title>
        <authorList>
            <consortium name="DOE Joint Genome Institute"/>
            <person name="Baroncelli R."/>
            <person name="Diaz J.F."/>
            <person name="Benocci T."/>
            <person name="Peng M."/>
            <person name="Battaglia E."/>
            <person name="Haridas S."/>
            <person name="Andreopoulos W."/>
            <person name="Labutti K."/>
            <person name="Pangilinan J."/>
            <person name="Floch G.L."/>
            <person name="Makela M.R."/>
            <person name="Henrissat B."/>
            <person name="Grigoriev I.V."/>
            <person name="Crouch J.A."/>
            <person name="De Vries R.P."/>
            <person name="Sukno S.A."/>
            <person name="Thon M.R."/>
        </authorList>
    </citation>
    <scope>NUCLEOTIDE SEQUENCE</scope>
    <source>
        <strain evidence="14">MAFF235873</strain>
    </source>
</reference>
<feature type="domain" description="Amidohydrolase-related" evidence="13">
    <location>
        <begin position="93"/>
        <end position="480"/>
    </location>
</feature>
<evidence type="ECO:0000256" key="10">
    <source>
        <dbReference type="ARBA" id="ARBA00056079"/>
    </source>
</evidence>
<dbReference type="InterPro" id="IPR032466">
    <property type="entry name" value="Metal_Hydrolase"/>
</dbReference>
<evidence type="ECO:0000313" key="15">
    <source>
        <dbReference type="Proteomes" id="UP001232148"/>
    </source>
</evidence>
<comment type="function">
    <text evidence="10 12">Catalyzes the hydrolytic deamination of guanine, producing xanthine and ammonia.</text>
</comment>
<keyword evidence="15" id="KW-1185">Reference proteome</keyword>
<keyword evidence="7 12" id="KW-0479">Metal-binding</keyword>
<dbReference type="Proteomes" id="UP001232148">
    <property type="component" value="Unassembled WGS sequence"/>
</dbReference>
<dbReference type="EC" id="3.5.4.3" evidence="4 12"/>
<organism evidence="14 15">
    <name type="scientific">Colletotrichum zoysiae</name>
    <dbReference type="NCBI Taxonomy" id="1216348"/>
    <lineage>
        <taxon>Eukaryota</taxon>
        <taxon>Fungi</taxon>
        <taxon>Dikarya</taxon>
        <taxon>Ascomycota</taxon>
        <taxon>Pezizomycotina</taxon>
        <taxon>Sordariomycetes</taxon>
        <taxon>Hypocreomycetidae</taxon>
        <taxon>Glomerellales</taxon>
        <taxon>Glomerellaceae</taxon>
        <taxon>Colletotrichum</taxon>
        <taxon>Colletotrichum graminicola species complex</taxon>
    </lineage>
</organism>
<comment type="catalytic activity">
    <reaction evidence="12">
        <text>guanine + H2O + H(+) = xanthine + NH4(+)</text>
        <dbReference type="Rhea" id="RHEA:14665"/>
        <dbReference type="ChEBI" id="CHEBI:15377"/>
        <dbReference type="ChEBI" id="CHEBI:15378"/>
        <dbReference type="ChEBI" id="CHEBI:16235"/>
        <dbReference type="ChEBI" id="CHEBI:17712"/>
        <dbReference type="ChEBI" id="CHEBI:28938"/>
        <dbReference type="EC" id="3.5.4.3"/>
    </reaction>
</comment>
<evidence type="ECO:0000256" key="8">
    <source>
        <dbReference type="ARBA" id="ARBA00022801"/>
    </source>
</evidence>
<evidence type="ECO:0000313" key="14">
    <source>
        <dbReference type="EMBL" id="KAK2034987.1"/>
    </source>
</evidence>
<name>A0AAD9HV82_9PEZI</name>
<dbReference type="FunFam" id="3.20.20.140:FF:000021">
    <property type="entry name" value="Guanine deaminase"/>
    <property type="match status" value="1"/>
</dbReference>
<evidence type="ECO:0000256" key="11">
    <source>
        <dbReference type="ARBA" id="ARBA00083147"/>
    </source>
</evidence>
<comment type="pathway">
    <text evidence="1 12">Purine metabolism; guanine degradation; xanthine from guanine: step 1/1.</text>
</comment>
<keyword evidence="8 12" id="KW-0378">Hydrolase</keyword>
<dbReference type="PANTHER" id="PTHR11271:SF6">
    <property type="entry name" value="GUANINE DEAMINASE"/>
    <property type="match status" value="1"/>
</dbReference>
<dbReference type="NCBIfam" id="TIGR02967">
    <property type="entry name" value="guan_deamin"/>
    <property type="match status" value="1"/>
</dbReference>
<evidence type="ECO:0000256" key="9">
    <source>
        <dbReference type="ARBA" id="ARBA00022833"/>
    </source>
</evidence>
<dbReference type="InterPro" id="IPR014311">
    <property type="entry name" value="Guanine_deaminase"/>
</dbReference>
<evidence type="ECO:0000259" key="13">
    <source>
        <dbReference type="Pfam" id="PF01979"/>
    </source>
</evidence>
<keyword evidence="9 12" id="KW-0862">Zinc</keyword>
<dbReference type="InterPro" id="IPR011059">
    <property type="entry name" value="Metal-dep_hydrolase_composite"/>
</dbReference>
<dbReference type="Pfam" id="PF01979">
    <property type="entry name" value="Amidohydro_1"/>
    <property type="match status" value="1"/>
</dbReference>
<dbReference type="InterPro" id="IPR006680">
    <property type="entry name" value="Amidohydro-rel"/>
</dbReference>
<comment type="subunit">
    <text evidence="3">Homodimer.</text>
</comment>
<dbReference type="GO" id="GO:0008892">
    <property type="term" value="F:guanine deaminase activity"/>
    <property type="evidence" value="ECO:0007669"/>
    <property type="project" value="UniProtKB-UniRule"/>
</dbReference>
<dbReference type="Gene3D" id="3.20.20.140">
    <property type="entry name" value="Metal-dependent hydrolases"/>
    <property type="match status" value="1"/>
</dbReference>
<dbReference type="PANTHER" id="PTHR11271">
    <property type="entry name" value="GUANINE DEAMINASE"/>
    <property type="match status" value="1"/>
</dbReference>
<dbReference type="Gene3D" id="2.30.40.10">
    <property type="entry name" value="Urease, subunit C, domain 1"/>
    <property type="match status" value="1"/>
</dbReference>
<accession>A0AAD9HV82</accession>
<gene>
    <name evidence="14" type="ORF">LX32DRAFT_659587</name>
</gene>
<dbReference type="GO" id="GO:0006147">
    <property type="term" value="P:guanine catabolic process"/>
    <property type="evidence" value="ECO:0007669"/>
    <property type="project" value="UniProtKB-UniRule"/>
</dbReference>
<comment type="cofactor">
    <cofactor evidence="12">
        <name>Zn(2+)</name>
        <dbReference type="ChEBI" id="CHEBI:29105"/>
    </cofactor>
    <text evidence="12">Binds 1 zinc ion per subunit.</text>
</comment>
<proteinExistence type="inferred from homology"/>
<evidence type="ECO:0000256" key="6">
    <source>
        <dbReference type="ARBA" id="ARBA00022553"/>
    </source>
</evidence>
<comment type="caution">
    <text evidence="14">The sequence shown here is derived from an EMBL/GenBank/DDBJ whole genome shotgun (WGS) entry which is preliminary data.</text>
</comment>
<comment type="similarity">
    <text evidence="2 12">Belongs to the metallo-dependent hydrolases superfamily. ATZ/TRZ family.</text>
</comment>
<evidence type="ECO:0000256" key="4">
    <source>
        <dbReference type="ARBA" id="ARBA00012781"/>
    </source>
</evidence>
<protein>
    <recommendedName>
        <fullName evidence="5 12">Guanine deaminase</fullName>
        <shortName evidence="12">Guanase</shortName>
        <ecNumber evidence="4 12">3.5.4.3</ecNumber>
    </recommendedName>
    <alternativeName>
        <fullName evidence="11 12">Guanine aminohydrolase</fullName>
    </alternativeName>
</protein>
<evidence type="ECO:0000256" key="5">
    <source>
        <dbReference type="ARBA" id="ARBA00014514"/>
    </source>
</evidence>
<dbReference type="GO" id="GO:0008270">
    <property type="term" value="F:zinc ion binding"/>
    <property type="evidence" value="ECO:0007669"/>
    <property type="project" value="UniProtKB-UniRule"/>
</dbReference>
<evidence type="ECO:0000256" key="1">
    <source>
        <dbReference type="ARBA" id="ARBA00004984"/>
    </source>
</evidence>
<evidence type="ECO:0000256" key="3">
    <source>
        <dbReference type="ARBA" id="ARBA00011738"/>
    </source>
</evidence>
<sequence>MGDMIRDLPAAASSSSPITRRNQLFLGTFVHSKTREALEYLHDTAVCVDASGTIVAVEVGYDLRRSEAELLPRLGWKLGDVEVSVGEEGQFFFPGFIDTHVHASQYPNVGIFGKSTLLDWLNTYTFPLEASLKDQKKAKRVYTACVRRTLAHGTTTSAYYATIDVDATNLLADICLALGQRAFIGRVCMDREGLCPEYYKDESPQDSLRKTRENVDYIRSIDPGFEIVAPILTPRFAPSCSSEAMRGLASMQKELDVLVQTHISENEGEIELVKELFPESASYADVYDAHGLLGEKTVLAHAIHLSDEEAATIAERGAKVSHCPCSNSSITSGAARVRWLWDKGIEVGLGTDMSGGYSPSILDAARQAALVSRHVAMGLRGQERERAKLTVEEVLHLATRGGAKVVGLQGKIGGFEVGMQWDAQLIGLPLVDEDGGHGGSGETGNVDIFGWESWEERVAKWLFNGDDRNTKAVWVKGRMVHSRT</sequence>
<dbReference type="AlphaFoldDB" id="A0AAD9HV82"/>
<keyword evidence="6" id="KW-0597">Phosphoprotein</keyword>
<evidence type="ECO:0000256" key="7">
    <source>
        <dbReference type="ARBA" id="ARBA00022723"/>
    </source>
</evidence>
<evidence type="ECO:0000256" key="2">
    <source>
        <dbReference type="ARBA" id="ARBA00006745"/>
    </source>
</evidence>
<dbReference type="EMBL" id="MU842811">
    <property type="protein sequence ID" value="KAK2034987.1"/>
    <property type="molecule type" value="Genomic_DNA"/>
</dbReference>
<dbReference type="InterPro" id="IPR051607">
    <property type="entry name" value="Metallo-dep_hydrolases"/>
</dbReference>
<dbReference type="SUPFAM" id="SSF51556">
    <property type="entry name" value="Metallo-dependent hydrolases"/>
    <property type="match status" value="1"/>
</dbReference>
<evidence type="ECO:0000256" key="12">
    <source>
        <dbReference type="RuleBase" id="RU366009"/>
    </source>
</evidence>